<gene>
    <name evidence="4" type="ORF">SAMN05216388_103326</name>
</gene>
<dbReference type="Pfam" id="PF18079">
    <property type="entry name" value="AglB_L1"/>
    <property type="match status" value="1"/>
</dbReference>
<dbReference type="RefSeq" id="WP_092663847.1">
    <property type="nucleotide sequence ID" value="NZ_FOCX01000033.1"/>
</dbReference>
<feature type="transmembrane region" description="Helical" evidence="2">
    <location>
        <begin position="478"/>
        <end position="498"/>
    </location>
</feature>
<evidence type="ECO:0000313" key="4">
    <source>
        <dbReference type="EMBL" id="SEP10639.1"/>
    </source>
</evidence>
<keyword evidence="2" id="KW-1133">Transmembrane helix</keyword>
<name>A0A1H8V5F5_9EURY</name>
<evidence type="ECO:0000313" key="5">
    <source>
        <dbReference type="Proteomes" id="UP000198775"/>
    </source>
</evidence>
<keyword evidence="2" id="KW-0812">Transmembrane</keyword>
<proteinExistence type="predicted"/>
<keyword evidence="2" id="KW-0472">Membrane</keyword>
<feature type="transmembrane region" description="Helical" evidence="2">
    <location>
        <begin position="199"/>
        <end position="219"/>
    </location>
</feature>
<keyword evidence="5" id="KW-1185">Reference proteome</keyword>
<feature type="region of interest" description="Disordered" evidence="1">
    <location>
        <begin position="769"/>
        <end position="789"/>
    </location>
</feature>
<dbReference type="Proteomes" id="UP000198775">
    <property type="component" value="Unassembled WGS sequence"/>
</dbReference>
<feature type="transmembrane region" description="Helical" evidence="2">
    <location>
        <begin position="445"/>
        <end position="466"/>
    </location>
</feature>
<reference evidence="5" key="1">
    <citation type="submission" date="2016-10" db="EMBL/GenBank/DDBJ databases">
        <authorList>
            <person name="Varghese N."/>
            <person name="Submissions S."/>
        </authorList>
    </citation>
    <scope>NUCLEOTIDE SEQUENCE [LARGE SCALE GENOMIC DNA]</scope>
    <source>
        <strain evidence="5">IBRC-M 10043</strain>
    </source>
</reference>
<feature type="transmembrane region" description="Helical" evidence="2">
    <location>
        <begin position="504"/>
        <end position="524"/>
    </location>
</feature>
<dbReference type="InterPro" id="IPR041154">
    <property type="entry name" value="AglB_P1"/>
</dbReference>
<sequence>MDDVREVVDSLLAEKPDLESDLEALLDVDDEEPWTFDEISLDSGTFGEVVSRGIVEEVDDGYQVADREAIRAALDGESVEPDEEPDQGFSLSDLSVPEVDRRVVLLVGGALAFVALVRIVFMWNSVFRGEHVVLAGNDPYYYRYWIDTLLASDLQAFDPGSLTRLPVDAANSDILLIVVTWWAASLLGDGQTASGLVLAWYPVIAAVLSGVLVYLLAVTVTNDRRVGFASVVTLAVTPAHAYRTALGFGDHHAFDFVWLGLMALALTVLAANKSERAWPNWVTPLGIICLGIGVFTQTAAWRGGPLLLVPIGIFVLGRVLDDVRSGISPLLNNQSILLGLFIGSVPTFLAYNYLDWMALYRGIAPLLLFVGGLGAVILGETWLRYDRTASELSAIFVSMIIVGPMAIWVGAPALRGSLDQLVTFLTVRNNIAETQSIFSGELGSIFGPVLVFGLFLFLALPFLGLVTLRVYRESQPTWLVPVSFTWYLFALSIVKLRFSGELSLFIAIFAGVGLVHISESVDLARSKEIFSNKTRNLHFPDRHSIALLAVVFLLFAGMGLLQTYVKTAQISVDEDTYQMSMQISEYTDQQELEYPRNYVLSNWGDNRVYNYFVNGESKSYDYARRTYHGLLLNQDPDQWARNNMDRVGFIVTEQRDSPRDSVHQLLHHQFGSTSESVEGSGHFMFIGQTNNGSKKAFRVVPGVRFVGTATPNTTIAINTTVRIESQKISYRRSTNVDSTGEFHVVVSYPGSYEVRGSTYNVTVSDILSGERVDTDPSQGDNSGPERIPN</sequence>
<feature type="domain" description="Archaeal glycosylation protein B peripheral" evidence="3">
    <location>
        <begin position="702"/>
        <end position="765"/>
    </location>
</feature>
<protein>
    <submittedName>
        <fullName evidence="4">Dolichyl-diphosphooligosaccharide--protein glycosyltransferase</fullName>
    </submittedName>
</protein>
<feature type="transmembrane region" description="Helical" evidence="2">
    <location>
        <begin position="545"/>
        <end position="565"/>
    </location>
</feature>
<accession>A0A1H8V5F5</accession>
<feature type="transmembrane region" description="Helical" evidence="2">
    <location>
        <begin position="226"/>
        <end position="245"/>
    </location>
</feature>
<dbReference type="OrthoDB" id="313284at2157"/>
<evidence type="ECO:0000259" key="3">
    <source>
        <dbReference type="Pfam" id="PF18079"/>
    </source>
</evidence>
<feature type="transmembrane region" description="Helical" evidence="2">
    <location>
        <begin position="360"/>
        <end position="380"/>
    </location>
</feature>
<dbReference type="AlphaFoldDB" id="A0A1H8V5F5"/>
<dbReference type="GO" id="GO:0016740">
    <property type="term" value="F:transferase activity"/>
    <property type="evidence" value="ECO:0007669"/>
    <property type="project" value="UniProtKB-KW"/>
</dbReference>
<feature type="transmembrane region" description="Helical" evidence="2">
    <location>
        <begin position="281"/>
        <end position="300"/>
    </location>
</feature>
<evidence type="ECO:0000256" key="2">
    <source>
        <dbReference type="SAM" id="Phobius"/>
    </source>
</evidence>
<evidence type="ECO:0000256" key="1">
    <source>
        <dbReference type="SAM" id="MobiDB-lite"/>
    </source>
</evidence>
<dbReference type="EMBL" id="FOCX01000033">
    <property type="protein sequence ID" value="SEP10639.1"/>
    <property type="molecule type" value="Genomic_DNA"/>
</dbReference>
<organism evidence="4 5">
    <name type="scientific">Halorientalis persicus</name>
    <dbReference type="NCBI Taxonomy" id="1367881"/>
    <lineage>
        <taxon>Archaea</taxon>
        <taxon>Methanobacteriati</taxon>
        <taxon>Methanobacteriota</taxon>
        <taxon>Stenosarchaea group</taxon>
        <taxon>Halobacteria</taxon>
        <taxon>Halobacteriales</taxon>
        <taxon>Haloarculaceae</taxon>
        <taxon>Halorientalis</taxon>
    </lineage>
</organism>
<keyword evidence="4" id="KW-0808">Transferase</keyword>
<feature type="transmembrane region" description="Helical" evidence="2">
    <location>
        <begin position="251"/>
        <end position="269"/>
    </location>
</feature>
<feature type="transmembrane region" description="Helical" evidence="2">
    <location>
        <begin position="103"/>
        <end position="123"/>
    </location>
</feature>
<feature type="transmembrane region" description="Helical" evidence="2">
    <location>
        <begin position="392"/>
        <end position="411"/>
    </location>
</feature>